<comment type="caution">
    <text evidence="15">The sequence shown here is derived from an EMBL/GenBank/DDBJ whole genome shotgun (WGS) entry which is preliminary data.</text>
</comment>
<feature type="transmembrane region" description="Helical" evidence="13">
    <location>
        <begin position="171"/>
        <end position="193"/>
    </location>
</feature>
<dbReference type="CDD" id="cd00075">
    <property type="entry name" value="HATPase"/>
    <property type="match status" value="1"/>
</dbReference>
<reference evidence="16" key="1">
    <citation type="submission" date="2023-07" db="EMBL/GenBank/DDBJ databases">
        <title>Shewanella mangrovi sp. nov., an acetaldehyde- degrading bacterium isolated from mangrove sediment.</title>
        <authorList>
            <person name="Liu Y."/>
        </authorList>
    </citation>
    <scope>NUCLEOTIDE SEQUENCE [LARGE SCALE GENOMIC DNA]</scope>
    <source>
        <strain evidence="16">C32</strain>
    </source>
</reference>
<dbReference type="SUPFAM" id="SSF55874">
    <property type="entry name" value="ATPase domain of HSP90 chaperone/DNA topoisomerase II/histidine kinase"/>
    <property type="match status" value="1"/>
</dbReference>
<keyword evidence="16" id="KW-1185">Reference proteome</keyword>
<evidence type="ECO:0000256" key="1">
    <source>
        <dbReference type="ARBA" id="ARBA00000085"/>
    </source>
</evidence>
<feature type="domain" description="Histidine kinase" evidence="14">
    <location>
        <begin position="249"/>
        <end position="460"/>
    </location>
</feature>
<dbReference type="Gene3D" id="3.30.565.10">
    <property type="entry name" value="Histidine kinase-like ATPase, C-terminal domain"/>
    <property type="match status" value="1"/>
</dbReference>
<keyword evidence="11" id="KW-0902">Two-component regulatory system</keyword>
<name>A0ABT2FKV8_9GAMM</name>
<accession>A0ABT2FKV8</accession>
<evidence type="ECO:0000256" key="4">
    <source>
        <dbReference type="ARBA" id="ARBA00022553"/>
    </source>
</evidence>
<keyword evidence="7" id="KW-0547">Nucleotide-binding</keyword>
<dbReference type="EMBL" id="JAKOGG010000006">
    <property type="protein sequence ID" value="MCS4556977.1"/>
    <property type="molecule type" value="Genomic_DNA"/>
</dbReference>
<dbReference type="Gene3D" id="1.10.287.130">
    <property type="match status" value="1"/>
</dbReference>
<keyword evidence="12 13" id="KW-0472">Membrane</keyword>
<evidence type="ECO:0000256" key="10">
    <source>
        <dbReference type="ARBA" id="ARBA00022989"/>
    </source>
</evidence>
<keyword evidence="9 15" id="KW-0067">ATP-binding</keyword>
<organism evidence="15 16">
    <name type="scientific">Shewanella electrica</name>
    <dbReference type="NCBI Taxonomy" id="515560"/>
    <lineage>
        <taxon>Bacteria</taxon>
        <taxon>Pseudomonadati</taxon>
        <taxon>Pseudomonadota</taxon>
        <taxon>Gammaproteobacteria</taxon>
        <taxon>Alteromonadales</taxon>
        <taxon>Shewanellaceae</taxon>
        <taxon>Shewanella</taxon>
    </lineage>
</organism>
<dbReference type="Pfam" id="PF00512">
    <property type="entry name" value="HisKA"/>
    <property type="match status" value="1"/>
</dbReference>
<dbReference type="GO" id="GO:0005524">
    <property type="term" value="F:ATP binding"/>
    <property type="evidence" value="ECO:0007669"/>
    <property type="project" value="UniProtKB-KW"/>
</dbReference>
<evidence type="ECO:0000256" key="12">
    <source>
        <dbReference type="ARBA" id="ARBA00023136"/>
    </source>
</evidence>
<dbReference type="InterPro" id="IPR050428">
    <property type="entry name" value="TCS_sensor_his_kinase"/>
</dbReference>
<evidence type="ECO:0000313" key="16">
    <source>
        <dbReference type="Proteomes" id="UP001201549"/>
    </source>
</evidence>
<dbReference type="RefSeq" id="WP_238896391.1">
    <property type="nucleotide sequence ID" value="NZ_JAKOGG010000006.1"/>
</dbReference>
<evidence type="ECO:0000256" key="8">
    <source>
        <dbReference type="ARBA" id="ARBA00022777"/>
    </source>
</evidence>
<dbReference type="Pfam" id="PF02518">
    <property type="entry name" value="HATPase_c"/>
    <property type="match status" value="1"/>
</dbReference>
<dbReference type="EC" id="2.7.13.3" evidence="3"/>
<dbReference type="InterPro" id="IPR005467">
    <property type="entry name" value="His_kinase_dom"/>
</dbReference>
<evidence type="ECO:0000256" key="13">
    <source>
        <dbReference type="SAM" id="Phobius"/>
    </source>
</evidence>
<evidence type="ECO:0000256" key="11">
    <source>
        <dbReference type="ARBA" id="ARBA00023012"/>
    </source>
</evidence>
<evidence type="ECO:0000256" key="3">
    <source>
        <dbReference type="ARBA" id="ARBA00012438"/>
    </source>
</evidence>
<dbReference type="InterPro" id="IPR003594">
    <property type="entry name" value="HATPase_dom"/>
</dbReference>
<evidence type="ECO:0000256" key="6">
    <source>
        <dbReference type="ARBA" id="ARBA00022692"/>
    </source>
</evidence>
<comment type="catalytic activity">
    <reaction evidence="1">
        <text>ATP + protein L-histidine = ADP + protein N-phospho-L-histidine.</text>
        <dbReference type="EC" id="2.7.13.3"/>
    </reaction>
</comment>
<dbReference type="PRINTS" id="PR00344">
    <property type="entry name" value="BCTRLSENSOR"/>
</dbReference>
<dbReference type="SUPFAM" id="SSF47384">
    <property type="entry name" value="Homodimeric domain of signal transducing histidine kinase"/>
    <property type="match status" value="1"/>
</dbReference>
<dbReference type="SMART" id="SM00387">
    <property type="entry name" value="HATPase_c"/>
    <property type="match status" value="1"/>
</dbReference>
<dbReference type="PANTHER" id="PTHR45436:SF14">
    <property type="entry name" value="SENSOR PROTEIN QSEC"/>
    <property type="match status" value="1"/>
</dbReference>
<protein>
    <recommendedName>
        <fullName evidence="3">histidine kinase</fullName>
        <ecNumber evidence="3">2.7.13.3</ecNumber>
    </recommendedName>
</protein>
<dbReference type="InterPro" id="IPR004358">
    <property type="entry name" value="Sig_transdc_His_kin-like_C"/>
</dbReference>
<evidence type="ECO:0000256" key="7">
    <source>
        <dbReference type="ARBA" id="ARBA00022741"/>
    </source>
</evidence>
<proteinExistence type="predicted"/>
<evidence type="ECO:0000256" key="9">
    <source>
        <dbReference type="ARBA" id="ARBA00022840"/>
    </source>
</evidence>
<sequence length="465" mass="52371">MSLRLTMIGVMLLGISLSIGISTWLSTHDSEQQIEELFDAQMLQSAKMLELFYGAQPKDHRENLVDHPLLLEITPAKYETFHQDANAESLAYEQKLAFQIWNPKGQLLVRSANSLPSPMTEFEVGYREITMGHRLWHLYTYYSKATDVWIITGQRNDVRQELVDQIMGNSVLGPAIIFPLVALLMIFLSYWLFEPVQELARRLLQRSPADLTPIHMKLPSELVPVRDAMNGYIERIGDAMVRERKFSGDAAHELKTPLAIIKLHHQGLEQTNDPQELQLHHAAIDKGIVQIAHTIEQLLLLSRVDSLTGLNVGLESPEQLINEVLNDLLPIIEPYDWQLDFAPALKARGDGFYLKLVFKNIIENACKYSQGHSPISIRTWAATDEQMAVIQVLDSGPGLNEQDCLQIKERFFRAAGEKVSGSGLGLSICAQIVELHHGRLDIQPGTPRGLDVRVYLPLAQPKSKA</sequence>
<comment type="subcellular location">
    <subcellularLocation>
        <location evidence="2">Membrane</location>
        <topology evidence="2">Multi-pass membrane protein</topology>
    </subcellularLocation>
</comment>
<dbReference type="CDD" id="cd00082">
    <property type="entry name" value="HisKA"/>
    <property type="match status" value="1"/>
</dbReference>
<evidence type="ECO:0000256" key="2">
    <source>
        <dbReference type="ARBA" id="ARBA00004141"/>
    </source>
</evidence>
<dbReference type="SMART" id="SM00388">
    <property type="entry name" value="HisKA"/>
    <property type="match status" value="1"/>
</dbReference>
<dbReference type="PROSITE" id="PS50109">
    <property type="entry name" value="HIS_KIN"/>
    <property type="match status" value="1"/>
</dbReference>
<dbReference type="Proteomes" id="UP001201549">
    <property type="component" value="Unassembled WGS sequence"/>
</dbReference>
<dbReference type="InterPro" id="IPR036890">
    <property type="entry name" value="HATPase_C_sf"/>
</dbReference>
<dbReference type="PANTHER" id="PTHR45436">
    <property type="entry name" value="SENSOR HISTIDINE KINASE YKOH"/>
    <property type="match status" value="1"/>
</dbReference>
<gene>
    <name evidence="15" type="ORF">L9G74_11030</name>
</gene>
<keyword evidence="10 13" id="KW-1133">Transmembrane helix</keyword>
<dbReference type="InterPro" id="IPR036097">
    <property type="entry name" value="HisK_dim/P_sf"/>
</dbReference>
<keyword evidence="5" id="KW-0808">Transferase</keyword>
<evidence type="ECO:0000256" key="5">
    <source>
        <dbReference type="ARBA" id="ARBA00022679"/>
    </source>
</evidence>
<dbReference type="InterPro" id="IPR003661">
    <property type="entry name" value="HisK_dim/P_dom"/>
</dbReference>
<keyword evidence="4" id="KW-0597">Phosphoprotein</keyword>
<evidence type="ECO:0000259" key="14">
    <source>
        <dbReference type="PROSITE" id="PS50109"/>
    </source>
</evidence>
<keyword evidence="8" id="KW-0418">Kinase</keyword>
<evidence type="ECO:0000313" key="15">
    <source>
        <dbReference type="EMBL" id="MCS4556977.1"/>
    </source>
</evidence>
<keyword evidence="6 13" id="KW-0812">Transmembrane</keyword>